<organism evidence="1 2">
    <name type="scientific">Stereocaulon virgatum</name>
    <dbReference type="NCBI Taxonomy" id="373712"/>
    <lineage>
        <taxon>Eukaryota</taxon>
        <taxon>Fungi</taxon>
        <taxon>Dikarya</taxon>
        <taxon>Ascomycota</taxon>
        <taxon>Pezizomycotina</taxon>
        <taxon>Lecanoromycetes</taxon>
        <taxon>OSLEUM clade</taxon>
        <taxon>Lecanoromycetidae</taxon>
        <taxon>Lecanorales</taxon>
        <taxon>Lecanorineae</taxon>
        <taxon>Stereocaulaceae</taxon>
        <taxon>Stereocaulon</taxon>
    </lineage>
</organism>
<dbReference type="PANTHER" id="PTHR14614">
    <property type="entry name" value="HEPATOCELLULAR CARCINOMA-ASSOCIATED ANTIGEN"/>
    <property type="match status" value="1"/>
</dbReference>
<comment type="caution">
    <text evidence="1">The sequence shown here is derived from an EMBL/GenBank/DDBJ whole genome shotgun (WGS) entry which is preliminary data.</text>
</comment>
<reference evidence="1 2" key="1">
    <citation type="submission" date="2024-09" db="EMBL/GenBank/DDBJ databases">
        <title>Rethinking Asexuality: The Enigmatic Case of Functional Sexual Genes in Lepraria (Stereocaulaceae).</title>
        <authorList>
            <person name="Doellman M."/>
            <person name="Sun Y."/>
            <person name="Barcenas-Pena A."/>
            <person name="Lumbsch H.T."/>
            <person name="Grewe F."/>
        </authorList>
    </citation>
    <scope>NUCLEOTIDE SEQUENCE [LARGE SCALE GENOMIC DNA]</scope>
    <source>
        <strain evidence="1 2">Mercado 3170</strain>
    </source>
</reference>
<dbReference type="InterPro" id="IPR019410">
    <property type="entry name" value="Methyltransf_16"/>
</dbReference>
<dbReference type="Proteomes" id="UP001590950">
    <property type="component" value="Unassembled WGS sequence"/>
</dbReference>
<dbReference type="Pfam" id="PF10294">
    <property type="entry name" value="Methyltransf_16"/>
    <property type="match status" value="1"/>
</dbReference>
<dbReference type="Gene3D" id="3.40.50.150">
    <property type="entry name" value="Vaccinia Virus protein VP39"/>
    <property type="match status" value="1"/>
</dbReference>
<dbReference type="PANTHER" id="PTHR14614:SF132">
    <property type="entry name" value="PROTEIN-LYSINE METHYLTRANSFERASE C42C1.13"/>
    <property type="match status" value="1"/>
</dbReference>
<gene>
    <name evidence="1" type="ORF">N7G274_007056</name>
</gene>
<evidence type="ECO:0000313" key="2">
    <source>
        <dbReference type="Proteomes" id="UP001590950"/>
    </source>
</evidence>
<proteinExistence type="predicted"/>
<dbReference type="SUPFAM" id="SSF53335">
    <property type="entry name" value="S-adenosyl-L-methionine-dependent methyltransferases"/>
    <property type="match status" value="1"/>
</dbReference>
<dbReference type="EMBL" id="JBEFKJ010000022">
    <property type="protein sequence ID" value="KAL2040153.1"/>
    <property type="molecule type" value="Genomic_DNA"/>
</dbReference>
<evidence type="ECO:0000313" key="1">
    <source>
        <dbReference type="EMBL" id="KAL2040153.1"/>
    </source>
</evidence>
<protein>
    <submittedName>
        <fullName evidence="1">Uncharacterized protein</fullName>
    </submittedName>
</protein>
<name>A0ABR4A3B0_9LECA</name>
<sequence>MVYYIRFLKCPKLDVKTGLTRALVTITTDLGDAFYPGDLTLHAMLVTDYREEPITEWRTVQWIKGMRSVSIEIGALRNCDSKLRRLLLNTQRTQAADTVLEKHIPEIFSARSGTFSMDRPLAGDKIERRYKTGEDDERSVYEETGESIARHVWDAGIALVAFLSNVTRQPFPKAPLAMILTRTTHGPKVLELGSGCGIVGLEIARLCPTSDVLLTDLPEAMAIMEYNVSEVKVSSTTGKITTAILDWNDALPAMIRQTQYNLVIVSDCTYNSDNIPALVKTLAAVVNKSPAALVVVSMKVRHDSEAIFFELMAEAGFVTVEDYAISLPDQQRGHIGQELDAVNVFVFRKD</sequence>
<accession>A0ABR4A3B0</accession>
<dbReference type="InterPro" id="IPR029063">
    <property type="entry name" value="SAM-dependent_MTases_sf"/>
</dbReference>
<keyword evidence="2" id="KW-1185">Reference proteome</keyword>